<dbReference type="EMBL" id="CAJVPU010000970">
    <property type="protein sequence ID" value="CAG8467328.1"/>
    <property type="molecule type" value="Genomic_DNA"/>
</dbReference>
<accession>A0ACA9KE53</accession>
<organism evidence="1 2">
    <name type="scientific">Dentiscutata heterogama</name>
    <dbReference type="NCBI Taxonomy" id="1316150"/>
    <lineage>
        <taxon>Eukaryota</taxon>
        <taxon>Fungi</taxon>
        <taxon>Fungi incertae sedis</taxon>
        <taxon>Mucoromycota</taxon>
        <taxon>Glomeromycotina</taxon>
        <taxon>Glomeromycetes</taxon>
        <taxon>Diversisporales</taxon>
        <taxon>Gigasporaceae</taxon>
        <taxon>Dentiscutata</taxon>
    </lineage>
</organism>
<keyword evidence="2" id="KW-1185">Reference proteome</keyword>
<dbReference type="Proteomes" id="UP000789702">
    <property type="component" value="Unassembled WGS sequence"/>
</dbReference>
<name>A0ACA9KE53_9GLOM</name>
<proteinExistence type="predicted"/>
<evidence type="ECO:0000313" key="2">
    <source>
        <dbReference type="Proteomes" id="UP000789702"/>
    </source>
</evidence>
<sequence length="152" mass="17664">MWRWKTEKLKQELKNYNIGFEANTICSELITLLNNYLYSEMIDFEKIQDKENENIDFIRPSAMNIDRRGGKCILPNIVSALKTFFMASQLDQSNRFMAKDMVNRLQEMVKNDKISENDKISTEQAVKSWISRFSKSSKELSASEVLTSETSA</sequence>
<reference evidence="1" key="1">
    <citation type="submission" date="2021-06" db="EMBL/GenBank/DDBJ databases">
        <authorList>
            <person name="Kallberg Y."/>
            <person name="Tangrot J."/>
            <person name="Rosling A."/>
        </authorList>
    </citation>
    <scope>NUCLEOTIDE SEQUENCE</scope>
    <source>
        <strain evidence="1">IL203A</strain>
    </source>
</reference>
<gene>
    <name evidence="1" type="ORF">DHETER_LOCUS1555</name>
</gene>
<comment type="caution">
    <text evidence="1">The sequence shown here is derived from an EMBL/GenBank/DDBJ whole genome shotgun (WGS) entry which is preliminary data.</text>
</comment>
<protein>
    <submittedName>
        <fullName evidence="1">4572_t:CDS:1</fullName>
    </submittedName>
</protein>
<evidence type="ECO:0000313" key="1">
    <source>
        <dbReference type="EMBL" id="CAG8467328.1"/>
    </source>
</evidence>